<dbReference type="InterPro" id="IPR052929">
    <property type="entry name" value="RNase_H-like_EbsB-rel"/>
</dbReference>
<dbReference type="PANTHER" id="PTHR47074:SF11">
    <property type="entry name" value="REVERSE TRANSCRIPTASE-LIKE PROTEIN"/>
    <property type="match status" value="1"/>
</dbReference>
<dbReference type="EMBL" id="CP144749">
    <property type="protein sequence ID" value="WVZ78209.1"/>
    <property type="molecule type" value="Genomic_DNA"/>
</dbReference>
<reference evidence="1 2" key="1">
    <citation type="submission" date="2024-02" db="EMBL/GenBank/DDBJ databases">
        <title>High-quality chromosome-scale genome assembly of Pensacola bahiagrass (Paspalum notatum Flugge var. saurae).</title>
        <authorList>
            <person name="Vega J.M."/>
            <person name="Podio M."/>
            <person name="Orjuela J."/>
            <person name="Siena L.A."/>
            <person name="Pessino S.C."/>
            <person name="Combes M.C."/>
            <person name="Mariac C."/>
            <person name="Albertini E."/>
            <person name="Pupilli F."/>
            <person name="Ortiz J.P.A."/>
            <person name="Leblanc O."/>
        </authorList>
    </citation>
    <scope>NUCLEOTIDE SEQUENCE [LARGE SCALE GENOMIC DNA]</scope>
    <source>
        <strain evidence="1">R1</strain>
        <tissue evidence="1">Leaf</tissue>
    </source>
</reference>
<keyword evidence="2" id="KW-1185">Reference proteome</keyword>
<dbReference type="PANTHER" id="PTHR47074">
    <property type="entry name" value="BNAC02G40300D PROTEIN"/>
    <property type="match status" value="1"/>
</dbReference>
<evidence type="ECO:0000313" key="2">
    <source>
        <dbReference type="Proteomes" id="UP001341281"/>
    </source>
</evidence>
<proteinExistence type="predicted"/>
<sequence length="121" mass="13577">MGNIQADLELCSSRQETVLQILNLEQKLHLKVLVLLWRWWSARNKANAVSFYLMECGKLANTEKPGKVRSISKWKAPPAEYYKVNVGASFYPDTKSGGWGFLARDCNGDFLEAGAVSSNHI</sequence>
<evidence type="ECO:0008006" key="3">
    <source>
        <dbReference type="Google" id="ProtNLM"/>
    </source>
</evidence>
<name>A0AAQ3TPY2_PASNO</name>
<protein>
    <recommendedName>
        <fullName evidence="3">RNase H type-1 domain-containing protein</fullName>
    </recommendedName>
</protein>
<gene>
    <name evidence="1" type="ORF">U9M48_025958</name>
</gene>
<accession>A0AAQ3TPY2</accession>
<dbReference type="AlphaFoldDB" id="A0AAQ3TPY2"/>
<evidence type="ECO:0000313" key="1">
    <source>
        <dbReference type="EMBL" id="WVZ78209.1"/>
    </source>
</evidence>
<dbReference type="Proteomes" id="UP001341281">
    <property type="component" value="Chromosome 05"/>
</dbReference>
<organism evidence="1 2">
    <name type="scientific">Paspalum notatum var. saurae</name>
    <dbReference type="NCBI Taxonomy" id="547442"/>
    <lineage>
        <taxon>Eukaryota</taxon>
        <taxon>Viridiplantae</taxon>
        <taxon>Streptophyta</taxon>
        <taxon>Embryophyta</taxon>
        <taxon>Tracheophyta</taxon>
        <taxon>Spermatophyta</taxon>
        <taxon>Magnoliopsida</taxon>
        <taxon>Liliopsida</taxon>
        <taxon>Poales</taxon>
        <taxon>Poaceae</taxon>
        <taxon>PACMAD clade</taxon>
        <taxon>Panicoideae</taxon>
        <taxon>Andropogonodae</taxon>
        <taxon>Paspaleae</taxon>
        <taxon>Paspalinae</taxon>
        <taxon>Paspalum</taxon>
    </lineage>
</organism>